<dbReference type="PANTHER" id="PTHR23323">
    <property type="entry name" value="VACUOLAR PROTEIN SORTING-ASSOCIATED PROTEIN"/>
    <property type="match status" value="1"/>
</dbReference>
<evidence type="ECO:0000256" key="1">
    <source>
        <dbReference type="ARBA" id="ARBA00004184"/>
    </source>
</evidence>
<dbReference type="GO" id="GO:0007032">
    <property type="term" value="P:endosome organization"/>
    <property type="evidence" value="ECO:0007669"/>
    <property type="project" value="TreeGrafter"/>
</dbReference>
<comment type="similarity">
    <text evidence="2">Belongs to the VPS11 family.</text>
</comment>
<name>A0AAD9LIG7_BABDI</name>
<reference evidence="9" key="2">
    <citation type="submission" date="2021-05" db="EMBL/GenBank/DDBJ databases">
        <authorList>
            <person name="Pain A."/>
        </authorList>
    </citation>
    <scope>NUCLEOTIDE SEQUENCE</scope>
    <source>
        <strain evidence="9">1802A</strain>
    </source>
</reference>
<dbReference type="Pfam" id="PF23356">
    <property type="entry name" value="TPR_PEP5_VPS11"/>
    <property type="match status" value="1"/>
</dbReference>
<evidence type="ECO:0000256" key="5">
    <source>
        <dbReference type="ARBA" id="ARBA00022833"/>
    </source>
</evidence>
<reference evidence="9" key="1">
    <citation type="journal article" date="2014" name="Nucleic Acids Res.">
        <title>The evolutionary dynamics of variant antigen genes in Babesia reveal a history of genomic innovation underlying host-parasite interaction.</title>
        <authorList>
            <person name="Jackson A.P."/>
            <person name="Otto T.D."/>
            <person name="Darby A."/>
            <person name="Ramaprasad A."/>
            <person name="Xia D."/>
            <person name="Echaide I.E."/>
            <person name="Farber M."/>
            <person name="Gahlot S."/>
            <person name="Gamble J."/>
            <person name="Gupta D."/>
            <person name="Gupta Y."/>
            <person name="Jackson L."/>
            <person name="Malandrin L."/>
            <person name="Malas T.B."/>
            <person name="Moussa E."/>
            <person name="Nair M."/>
            <person name="Reid A.J."/>
            <person name="Sanders M."/>
            <person name="Sharma J."/>
            <person name="Tracey A."/>
            <person name="Quail M.A."/>
            <person name="Weir W."/>
            <person name="Wastling J.M."/>
            <person name="Hall N."/>
            <person name="Willadsen P."/>
            <person name="Lingelbach K."/>
            <person name="Shiels B."/>
            <person name="Tait A."/>
            <person name="Berriman M."/>
            <person name="Allred D.R."/>
            <person name="Pain A."/>
        </authorList>
    </citation>
    <scope>NUCLEOTIDE SEQUENCE</scope>
    <source>
        <strain evidence="9">1802A</strain>
    </source>
</reference>
<evidence type="ECO:0000256" key="7">
    <source>
        <dbReference type="PROSITE-ProRule" id="PRU00175"/>
    </source>
</evidence>
<keyword evidence="10" id="KW-1185">Reference proteome</keyword>
<accession>A0AAD9LIG7</accession>
<dbReference type="GO" id="GO:0030674">
    <property type="term" value="F:protein-macromolecule adaptor activity"/>
    <property type="evidence" value="ECO:0007669"/>
    <property type="project" value="TreeGrafter"/>
</dbReference>
<evidence type="ECO:0000313" key="10">
    <source>
        <dbReference type="Proteomes" id="UP001195914"/>
    </source>
</evidence>
<proteinExistence type="inferred from homology"/>
<gene>
    <name evidence="9" type="ORF">X943_003777</name>
</gene>
<dbReference type="InterPro" id="IPR057308">
    <property type="entry name" value="CHCR_PEP5_VPS11"/>
</dbReference>
<keyword evidence="3" id="KW-0479">Metal-binding</keyword>
<keyword evidence="5" id="KW-0862">Zinc</keyword>
<feature type="domain" description="RING-type" evidence="8">
    <location>
        <begin position="829"/>
        <end position="864"/>
    </location>
</feature>
<dbReference type="GO" id="GO:0048284">
    <property type="term" value="P:organelle fusion"/>
    <property type="evidence" value="ECO:0007669"/>
    <property type="project" value="TreeGrafter"/>
</dbReference>
<dbReference type="Proteomes" id="UP001195914">
    <property type="component" value="Unassembled WGS sequence"/>
</dbReference>
<dbReference type="GO" id="GO:0008270">
    <property type="term" value="F:zinc ion binding"/>
    <property type="evidence" value="ECO:0007669"/>
    <property type="project" value="UniProtKB-KW"/>
</dbReference>
<organism evidence="9 10">
    <name type="scientific">Babesia divergens</name>
    <dbReference type="NCBI Taxonomy" id="32595"/>
    <lineage>
        <taxon>Eukaryota</taxon>
        <taxon>Sar</taxon>
        <taxon>Alveolata</taxon>
        <taxon>Apicomplexa</taxon>
        <taxon>Aconoidasida</taxon>
        <taxon>Piroplasmida</taxon>
        <taxon>Babesiidae</taxon>
        <taxon>Babesia</taxon>
    </lineage>
</organism>
<dbReference type="PANTHER" id="PTHR23323:SF24">
    <property type="entry name" value="VACUOLAR PROTEIN SORTING-ASSOCIATED PROTEIN 11 HOMOLOG"/>
    <property type="match status" value="1"/>
</dbReference>
<dbReference type="PROSITE" id="PS50089">
    <property type="entry name" value="ZF_RING_2"/>
    <property type="match status" value="1"/>
</dbReference>
<evidence type="ECO:0000256" key="4">
    <source>
        <dbReference type="ARBA" id="ARBA00022771"/>
    </source>
</evidence>
<evidence type="ECO:0000313" key="9">
    <source>
        <dbReference type="EMBL" id="KAK1937670.1"/>
    </source>
</evidence>
<keyword evidence="4 7" id="KW-0863">Zinc-finger</keyword>
<dbReference type="GO" id="GO:0007033">
    <property type="term" value="P:vacuole organization"/>
    <property type="evidence" value="ECO:0007669"/>
    <property type="project" value="TreeGrafter"/>
</dbReference>
<dbReference type="InterPro" id="IPR001841">
    <property type="entry name" value="Znf_RING"/>
</dbReference>
<evidence type="ECO:0000256" key="6">
    <source>
        <dbReference type="ARBA" id="ARBA00023136"/>
    </source>
</evidence>
<keyword evidence="6" id="KW-0472">Membrane</keyword>
<evidence type="ECO:0000256" key="3">
    <source>
        <dbReference type="ARBA" id="ARBA00022723"/>
    </source>
</evidence>
<sequence>MEASRRFNFFDKKLISVHSPGKGVVNFESVIDTAGSETFLWILESYGRINVLYRPLGADYDSNILHCQSFKGFEFEAMRIFYCHQAMSVIVVGKDEQLDHMLKFNTYKVSPRLLSEKPDEILQFIQSVPLFSPGHGLVLDQVESIVLSTCATVAAACTANGSIYVYLNYVLPPSEGAKTVQNGLRKFNVSDFESDRSIGTVRALHIRSMSDGSFGLAICCERAIVSIRLGSERTVLYRQLLESRYEVSCDLNKEDMFAVAQSDGLITVCNIESGMVFSFRNCGPCSSLCSYKGYIASASLESANALEKSYSTTLVMIRSVIVDMEFLAHSQYIPVVFKFDKAMGSLYVFARYGSNNTLILFELREKSIHERVQILIRKRLFDWAINMATAEQRPDAECEEIHKIHANWLYEKGHFDAAIESYCKAGPSVEPAFVIDRFMCLNSKVYLFNYLFHLHRCEMATSVHTVLLMRALQSLFKSHCYEKVTTSVDSDPVDCHGLLLKVLNDFGESHKDGIRDALYECRASGGSDFARVVALAQHNHDEYINILMEDFHDYSAALEYLKVVDPQVACNAILRHGRRLVKHDSGGVLALIRQIAASMPQAHGNAHDAFVPVFALEDKFLVEMLGLDCPNTPLLIYSTKLQLMLDQLTSCTSGSGAPSAVDGNLDHEVHENRLWKLLNGSTQLTEYQMIALILCLVYDYKRGANAMAIKMGYYHLPLVLAGIPDTHLDGSRFDLLRHALSYGYNEPTLWHIQNHKLLSFPSVVNILKNSASLKFGDVKDYLRDEFRRVDEVINGYETDIAQDKVDYGEMTRDLQRLQHSYFVINNTNCSRCDLSLEMPSLHFYCHHSFHTYCIGPDNVCPKCSPIAQEGGESSRKHESDDQDNFFKFLNGSTDPFDYMTQQIERFSLSSP</sequence>
<comment type="subcellular location">
    <subcellularLocation>
        <location evidence="1">Endomembrane system</location>
        <topology evidence="1">Peripheral membrane protein</topology>
    </subcellularLocation>
</comment>
<evidence type="ECO:0000256" key="2">
    <source>
        <dbReference type="ARBA" id="ARBA00007070"/>
    </source>
</evidence>
<dbReference type="EMBL" id="JAHBMH010000033">
    <property type="protein sequence ID" value="KAK1937670.1"/>
    <property type="molecule type" value="Genomic_DNA"/>
</dbReference>
<dbReference type="GO" id="GO:0006904">
    <property type="term" value="P:vesicle docking involved in exocytosis"/>
    <property type="evidence" value="ECO:0007669"/>
    <property type="project" value="TreeGrafter"/>
</dbReference>
<evidence type="ECO:0000259" key="8">
    <source>
        <dbReference type="PROSITE" id="PS50089"/>
    </source>
</evidence>
<protein>
    <recommendedName>
        <fullName evidence="8">RING-type domain-containing protein</fullName>
    </recommendedName>
</protein>
<dbReference type="GO" id="GO:0030897">
    <property type="term" value="C:HOPS complex"/>
    <property type="evidence" value="ECO:0007669"/>
    <property type="project" value="TreeGrafter"/>
</dbReference>
<comment type="caution">
    <text evidence="9">The sequence shown here is derived from an EMBL/GenBank/DDBJ whole genome shotgun (WGS) entry which is preliminary data.</text>
</comment>
<dbReference type="GO" id="GO:0005768">
    <property type="term" value="C:endosome"/>
    <property type="evidence" value="ECO:0007669"/>
    <property type="project" value="TreeGrafter"/>
</dbReference>
<dbReference type="AlphaFoldDB" id="A0AAD9LIG7"/>